<name>A0AAD7HRE7_9AGAR</name>
<gene>
    <name evidence="4" type="ORF">DFH07DRAFT_782961</name>
</gene>
<organism evidence="4 5">
    <name type="scientific">Mycena maculata</name>
    <dbReference type="NCBI Taxonomy" id="230809"/>
    <lineage>
        <taxon>Eukaryota</taxon>
        <taxon>Fungi</taxon>
        <taxon>Dikarya</taxon>
        <taxon>Basidiomycota</taxon>
        <taxon>Agaricomycotina</taxon>
        <taxon>Agaricomycetes</taxon>
        <taxon>Agaricomycetidae</taxon>
        <taxon>Agaricales</taxon>
        <taxon>Marasmiineae</taxon>
        <taxon>Mycenaceae</taxon>
        <taxon>Mycena</taxon>
    </lineage>
</organism>
<dbReference type="GO" id="GO:0005524">
    <property type="term" value="F:ATP binding"/>
    <property type="evidence" value="ECO:0007669"/>
    <property type="project" value="UniProtKB-KW"/>
</dbReference>
<keyword evidence="3" id="KW-1133">Transmembrane helix</keyword>
<evidence type="ECO:0000313" key="4">
    <source>
        <dbReference type="EMBL" id="KAJ7725659.1"/>
    </source>
</evidence>
<dbReference type="PANTHER" id="PTHR24223:SF415">
    <property type="entry name" value="FI20190P1"/>
    <property type="match status" value="1"/>
</dbReference>
<keyword evidence="1" id="KW-0547">Nucleotide-binding</keyword>
<feature type="transmembrane region" description="Helical" evidence="3">
    <location>
        <begin position="126"/>
        <end position="145"/>
    </location>
</feature>
<reference evidence="4" key="1">
    <citation type="submission" date="2023-03" db="EMBL/GenBank/DDBJ databases">
        <title>Massive genome expansion in bonnet fungi (Mycena s.s.) driven by repeated elements and novel gene families across ecological guilds.</title>
        <authorList>
            <consortium name="Lawrence Berkeley National Laboratory"/>
            <person name="Harder C.B."/>
            <person name="Miyauchi S."/>
            <person name="Viragh M."/>
            <person name="Kuo A."/>
            <person name="Thoen E."/>
            <person name="Andreopoulos B."/>
            <person name="Lu D."/>
            <person name="Skrede I."/>
            <person name="Drula E."/>
            <person name="Henrissat B."/>
            <person name="Morin E."/>
            <person name="Kohler A."/>
            <person name="Barry K."/>
            <person name="LaButti K."/>
            <person name="Morin E."/>
            <person name="Salamov A."/>
            <person name="Lipzen A."/>
            <person name="Mereny Z."/>
            <person name="Hegedus B."/>
            <person name="Baldrian P."/>
            <person name="Stursova M."/>
            <person name="Weitz H."/>
            <person name="Taylor A."/>
            <person name="Grigoriev I.V."/>
            <person name="Nagy L.G."/>
            <person name="Martin F."/>
            <person name="Kauserud H."/>
        </authorList>
    </citation>
    <scope>NUCLEOTIDE SEQUENCE</scope>
    <source>
        <strain evidence="4">CBHHK188m</strain>
    </source>
</reference>
<comment type="caution">
    <text evidence="4">The sequence shown here is derived from an EMBL/GenBank/DDBJ whole genome shotgun (WGS) entry which is preliminary data.</text>
</comment>
<keyword evidence="3" id="KW-0472">Membrane</keyword>
<dbReference type="Proteomes" id="UP001215280">
    <property type="component" value="Unassembled WGS sequence"/>
</dbReference>
<protein>
    <submittedName>
        <fullName evidence="4">Uncharacterized protein</fullName>
    </submittedName>
</protein>
<sequence length="269" mass="30308">MPAWTPLSQLDCLHRPQLKKDIKVLVTHHVELVLPGAHYLVRMLDGRIDTQGTVKELRAQGVLDDIAHEAAVEVKKEEFIVSAEVSATDADKTDTGETKKPRKLVEDEYRAVGGVKWKIYKTYLKASSYSIWCFLTLVIVIYQLLTVGEKLWIKTWGEAYKDSQNASTLYGTYHSFVASGREIPMDGHPFSAFELHPSITGFLNINWPDASEHPLFYVGIYATIGLTTVFVVVCGSVAQMFGTLRASRTLYKCVFNRGSQSGRFWTIQR</sequence>
<keyword evidence="2" id="KW-0067">ATP-binding</keyword>
<dbReference type="PANTHER" id="PTHR24223">
    <property type="entry name" value="ATP-BINDING CASSETTE SUB-FAMILY C"/>
    <property type="match status" value="1"/>
</dbReference>
<evidence type="ECO:0000256" key="2">
    <source>
        <dbReference type="ARBA" id="ARBA00022840"/>
    </source>
</evidence>
<dbReference type="InterPro" id="IPR050173">
    <property type="entry name" value="ABC_transporter_C-like"/>
</dbReference>
<dbReference type="EMBL" id="JARJLG010000226">
    <property type="protein sequence ID" value="KAJ7725659.1"/>
    <property type="molecule type" value="Genomic_DNA"/>
</dbReference>
<dbReference type="GO" id="GO:0042626">
    <property type="term" value="F:ATPase-coupled transmembrane transporter activity"/>
    <property type="evidence" value="ECO:0007669"/>
    <property type="project" value="TreeGrafter"/>
</dbReference>
<dbReference type="GO" id="GO:0016020">
    <property type="term" value="C:membrane"/>
    <property type="evidence" value="ECO:0007669"/>
    <property type="project" value="TreeGrafter"/>
</dbReference>
<accession>A0AAD7HRE7</accession>
<evidence type="ECO:0000256" key="3">
    <source>
        <dbReference type="SAM" id="Phobius"/>
    </source>
</evidence>
<evidence type="ECO:0000313" key="5">
    <source>
        <dbReference type="Proteomes" id="UP001215280"/>
    </source>
</evidence>
<keyword evidence="3" id="KW-0812">Transmembrane</keyword>
<dbReference type="AlphaFoldDB" id="A0AAD7HRE7"/>
<evidence type="ECO:0000256" key="1">
    <source>
        <dbReference type="ARBA" id="ARBA00022741"/>
    </source>
</evidence>
<feature type="transmembrane region" description="Helical" evidence="3">
    <location>
        <begin position="215"/>
        <end position="238"/>
    </location>
</feature>
<keyword evidence="5" id="KW-1185">Reference proteome</keyword>
<proteinExistence type="predicted"/>